<sequence length="45" mass="5119">MHSSGASRRGIERARVRLFENRTTKSVDRLVYGLDVKAAGTIEWK</sequence>
<dbReference type="AlphaFoldDB" id="A0A1M5P664"/>
<dbReference type="EMBL" id="LT670817">
    <property type="protein sequence ID" value="SHG97314.1"/>
    <property type="molecule type" value="Genomic_DNA"/>
</dbReference>
<evidence type="ECO:0000313" key="2">
    <source>
        <dbReference type="Proteomes" id="UP000189796"/>
    </source>
</evidence>
<gene>
    <name evidence="1" type="ORF">SAMN05443248_3239</name>
</gene>
<dbReference type="RefSeq" id="WP_154072267.1">
    <property type="nucleotide sequence ID" value="NZ_LT670817.1"/>
</dbReference>
<proteinExistence type="predicted"/>
<accession>A0A1M5P664</accession>
<name>A0A1M5P664_9BRAD</name>
<dbReference type="Proteomes" id="UP000189796">
    <property type="component" value="Chromosome I"/>
</dbReference>
<organism evidence="1 2">
    <name type="scientific">Bradyrhizobium erythrophlei</name>
    <dbReference type="NCBI Taxonomy" id="1437360"/>
    <lineage>
        <taxon>Bacteria</taxon>
        <taxon>Pseudomonadati</taxon>
        <taxon>Pseudomonadota</taxon>
        <taxon>Alphaproteobacteria</taxon>
        <taxon>Hyphomicrobiales</taxon>
        <taxon>Nitrobacteraceae</taxon>
        <taxon>Bradyrhizobium</taxon>
    </lineage>
</organism>
<reference evidence="1 2" key="1">
    <citation type="submission" date="2016-11" db="EMBL/GenBank/DDBJ databases">
        <authorList>
            <person name="Jaros S."/>
            <person name="Januszkiewicz K."/>
            <person name="Wedrychowicz H."/>
        </authorList>
    </citation>
    <scope>NUCLEOTIDE SEQUENCE [LARGE SCALE GENOMIC DNA]</scope>
    <source>
        <strain evidence="1 2">GAS138</strain>
    </source>
</reference>
<evidence type="ECO:0000313" key="1">
    <source>
        <dbReference type="EMBL" id="SHG97314.1"/>
    </source>
</evidence>
<protein>
    <submittedName>
        <fullName evidence="1">Uncharacterized protein</fullName>
    </submittedName>
</protein>